<organism evidence="7 8">
    <name type="scientific">Sinanodonta woodiana</name>
    <name type="common">Chinese pond mussel</name>
    <name type="synonym">Anodonta woodiana</name>
    <dbReference type="NCBI Taxonomy" id="1069815"/>
    <lineage>
        <taxon>Eukaryota</taxon>
        <taxon>Metazoa</taxon>
        <taxon>Spiralia</taxon>
        <taxon>Lophotrochozoa</taxon>
        <taxon>Mollusca</taxon>
        <taxon>Bivalvia</taxon>
        <taxon>Autobranchia</taxon>
        <taxon>Heteroconchia</taxon>
        <taxon>Palaeoheterodonta</taxon>
        <taxon>Unionida</taxon>
        <taxon>Unionoidea</taxon>
        <taxon>Unionidae</taxon>
        <taxon>Unioninae</taxon>
        <taxon>Sinanodonta</taxon>
    </lineage>
</organism>
<keyword evidence="8" id="KW-1185">Reference proteome</keyword>
<dbReference type="EMBL" id="JBJQND010000005">
    <property type="protein sequence ID" value="KAL3878031.1"/>
    <property type="molecule type" value="Genomic_DNA"/>
</dbReference>
<proteinExistence type="predicted"/>
<evidence type="ECO:0000256" key="2">
    <source>
        <dbReference type="ARBA" id="ARBA00022692"/>
    </source>
</evidence>
<dbReference type="GO" id="GO:0005509">
    <property type="term" value="F:calcium ion binding"/>
    <property type="evidence" value="ECO:0007669"/>
    <property type="project" value="UniProtKB-UniRule"/>
</dbReference>
<evidence type="ECO:0000256" key="4">
    <source>
        <dbReference type="ARBA" id="ARBA00023180"/>
    </source>
</evidence>
<dbReference type="AlphaFoldDB" id="A0ABD3WVN2"/>
<dbReference type="PROSITE" id="PS50268">
    <property type="entry name" value="CADHERIN_2"/>
    <property type="match status" value="1"/>
</dbReference>
<dbReference type="PANTHER" id="PTHR24028:SF328">
    <property type="entry name" value="CADHERIN-3"/>
    <property type="match status" value="1"/>
</dbReference>
<evidence type="ECO:0000256" key="3">
    <source>
        <dbReference type="ARBA" id="ARBA00022989"/>
    </source>
</evidence>
<accession>A0ABD3WVN2</accession>
<name>A0ABD3WVN2_SINWO</name>
<protein>
    <recommendedName>
        <fullName evidence="6">Cadherin domain-containing protein</fullName>
    </recommendedName>
</protein>
<keyword evidence="4" id="KW-0325">Glycoprotein</keyword>
<dbReference type="InterPro" id="IPR015919">
    <property type="entry name" value="Cadherin-like_sf"/>
</dbReference>
<evidence type="ECO:0000313" key="7">
    <source>
        <dbReference type="EMBL" id="KAL3878031.1"/>
    </source>
</evidence>
<feature type="non-terminal residue" evidence="7">
    <location>
        <position position="1"/>
    </location>
</feature>
<evidence type="ECO:0000256" key="5">
    <source>
        <dbReference type="PROSITE-ProRule" id="PRU00043"/>
    </source>
</evidence>
<comment type="subcellular location">
    <subcellularLocation>
        <location evidence="1">Membrane</location>
        <topology evidence="1">Single-pass membrane protein</topology>
    </subcellularLocation>
</comment>
<comment type="caution">
    <text evidence="7">The sequence shown here is derived from an EMBL/GenBank/DDBJ whole genome shotgun (WGS) entry which is preliminary data.</text>
</comment>
<feature type="non-terminal residue" evidence="7">
    <location>
        <position position="109"/>
    </location>
</feature>
<keyword evidence="3" id="KW-1133">Transmembrane helix</keyword>
<gene>
    <name evidence="7" type="ORF">ACJMK2_035667</name>
</gene>
<keyword evidence="5" id="KW-0106">Calcium</keyword>
<dbReference type="Proteomes" id="UP001634394">
    <property type="component" value="Unassembled WGS sequence"/>
</dbReference>
<reference evidence="7 8" key="1">
    <citation type="submission" date="2024-11" db="EMBL/GenBank/DDBJ databases">
        <title>Chromosome-level genome assembly of the freshwater bivalve Anodonta woodiana.</title>
        <authorList>
            <person name="Chen X."/>
        </authorList>
    </citation>
    <scope>NUCLEOTIDE SEQUENCE [LARGE SCALE GENOMIC DNA]</scope>
    <source>
        <strain evidence="7">MN2024</strain>
        <tissue evidence="7">Gills</tissue>
    </source>
</reference>
<dbReference type="PANTHER" id="PTHR24028">
    <property type="entry name" value="CADHERIN-87A"/>
    <property type="match status" value="1"/>
</dbReference>
<dbReference type="CDD" id="cd11304">
    <property type="entry name" value="Cadherin_repeat"/>
    <property type="match status" value="1"/>
</dbReference>
<dbReference type="SUPFAM" id="SSF49313">
    <property type="entry name" value="Cadherin-like"/>
    <property type="match status" value="1"/>
</dbReference>
<evidence type="ECO:0000256" key="1">
    <source>
        <dbReference type="ARBA" id="ARBA00004167"/>
    </source>
</evidence>
<sequence>VSILGTDNGPGTPRTGSLLLTISVQRNQGPPVFSPSQNFFASVNENVAIDTSVITVQAIDTDTVSPYGIVKYSIVATTSLGSFFFKINSDTGEVRVKAALTLDDFTPYT</sequence>
<dbReference type="Gene3D" id="2.60.40.60">
    <property type="entry name" value="Cadherins"/>
    <property type="match status" value="1"/>
</dbReference>
<keyword evidence="3" id="KW-0472">Membrane</keyword>
<dbReference type="Pfam" id="PF00028">
    <property type="entry name" value="Cadherin"/>
    <property type="match status" value="1"/>
</dbReference>
<evidence type="ECO:0000259" key="6">
    <source>
        <dbReference type="PROSITE" id="PS50268"/>
    </source>
</evidence>
<dbReference type="InterPro" id="IPR002126">
    <property type="entry name" value="Cadherin-like_dom"/>
</dbReference>
<feature type="domain" description="Cadherin" evidence="6">
    <location>
        <begin position="35"/>
        <end position="109"/>
    </location>
</feature>
<evidence type="ECO:0000313" key="8">
    <source>
        <dbReference type="Proteomes" id="UP001634394"/>
    </source>
</evidence>
<dbReference type="InterPro" id="IPR050174">
    <property type="entry name" value="Protocadherin/Cadherin-CA"/>
</dbReference>
<dbReference type="GO" id="GO:0016020">
    <property type="term" value="C:membrane"/>
    <property type="evidence" value="ECO:0007669"/>
    <property type="project" value="UniProtKB-SubCell"/>
</dbReference>
<keyword evidence="2" id="KW-0812">Transmembrane</keyword>